<dbReference type="GO" id="GO:0008270">
    <property type="term" value="F:zinc ion binding"/>
    <property type="evidence" value="ECO:0007669"/>
    <property type="project" value="InterPro"/>
</dbReference>
<evidence type="ECO:0000256" key="3">
    <source>
        <dbReference type="ARBA" id="ARBA00023242"/>
    </source>
</evidence>
<dbReference type="PANTHER" id="PTHR31001:SF57">
    <property type="entry name" value="ZN(II)2CYS6 TRANSCRIPTION FACTOR (EUROFUNG)"/>
    <property type="match status" value="1"/>
</dbReference>
<dbReference type="CDD" id="cd12148">
    <property type="entry name" value="fungal_TF_MHR"/>
    <property type="match status" value="1"/>
</dbReference>
<keyword evidence="7" id="KW-1185">Reference proteome</keyword>
<dbReference type="GO" id="GO:0006351">
    <property type="term" value="P:DNA-templated transcription"/>
    <property type="evidence" value="ECO:0007669"/>
    <property type="project" value="InterPro"/>
</dbReference>
<dbReference type="PROSITE" id="PS00463">
    <property type="entry name" value="ZN2_CY6_FUNGAL_1"/>
    <property type="match status" value="1"/>
</dbReference>
<organism evidence="6 7">
    <name type="scientific">Colletotrichum orchidophilum</name>
    <dbReference type="NCBI Taxonomy" id="1209926"/>
    <lineage>
        <taxon>Eukaryota</taxon>
        <taxon>Fungi</taxon>
        <taxon>Dikarya</taxon>
        <taxon>Ascomycota</taxon>
        <taxon>Pezizomycotina</taxon>
        <taxon>Sordariomycetes</taxon>
        <taxon>Hypocreomycetidae</taxon>
        <taxon>Glomerellales</taxon>
        <taxon>Glomerellaceae</taxon>
        <taxon>Colletotrichum</taxon>
    </lineage>
</organism>
<protein>
    <submittedName>
        <fullName evidence="6">Fungal specific transcription factor</fullName>
    </submittedName>
</protein>
<feature type="region of interest" description="Disordered" evidence="4">
    <location>
        <begin position="1"/>
        <end position="57"/>
    </location>
</feature>
<dbReference type="PANTHER" id="PTHR31001">
    <property type="entry name" value="UNCHARACTERIZED TRANSCRIPTIONAL REGULATORY PROTEIN"/>
    <property type="match status" value="1"/>
</dbReference>
<feature type="compositionally biased region" description="Gly residues" evidence="4">
    <location>
        <begin position="47"/>
        <end position="57"/>
    </location>
</feature>
<dbReference type="Pfam" id="PF04082">
    <property type="entry name" value="Fungal_trans"/>
    <property type="match status" value="1"/>
</dbReference>
<dbReference type="EMBL" id="MJBS01000023">
    <property type="protein sequence ID" value="OHF00866.1"/>
    <property type="molecule type" value="Genomic_DNA"/>
</dbReference>
<gene>
    <name evidence="6" type="ORF">CORC01_03694</name>
</gene>
<dbReference type="PROSITE" id="PS50048">
    <property type="entry name" value="ZN2_CY6_FUNGAL_2"/>
    <property type="match status" value="1"/>
</dbReference>
<evidence type="ECO:0000256" key="2">
    <source>
        <dbReference type="ARBA" id="ARBA00022723"/>
    </source>
</evidence>
<evidence type="ECO:0000256" key="4">
    <source>
        <dbReference type="SAM" id="MobiDB-lite"/>
    </source>
</evidence>
<dbReference type="GeneID" id="34556853"/>
<feature type="domain" description="Zn(2)-C6 fungal-type" evidence="5">
    <location>
        <begin position="65"/>
        <end position="94"/>
    </location>
</feature>
<feature type="compositionally biased region" description="Low complexity" evidence="4">
    <location>
        <begin position="1"/>
        <end position="20"/>
    </location>
</feature>
<feature type="compositionally biased region" description="Polar residues" evidence="4">
    <location>
        <begin position="33"/>
        <end position="42"/>
    </location>
</feature>
<dbReference type="SMART" id="SM00066">
    <property type="entry name" value="GAL4"/>
    <property type="match status" value="1"/>
</dbReference>
<dbReference type="Gene3D" id="4.10.240.10">
    <property type="entry name" value="Zn(2)-C6 fungal-type DNA-binding domain"/>
    <property type="match status" value="1"/>
</dbReference>
<dbReference type="SMART" id="SM00906">
    <property type="entry name" value="Fungal_trans"/>
    <property type="match status" value="1"/>
</dbReference>
<reference evidence="6 7" key="1">
    <citation type="submission" date="2016-09" db="EMBL/GenBank/DDBJ databases">
        <authorList>
            <person name="Capua I."/>
            <person name="De Benedictis P."/>
            <person name="Joannis T."/>
            <person name="Lombin L.H."/>
            <person name="Cattoli G."/>
        </authorList>
    </citation>
    <scope>NUCLEOTIDE SEQUENCE [LARGE SCALE GENOMIC DNA]</scope>
    <source>
        <strain evidence="6 7">IMI 309357</strain>
    </source>
</reference>
<dbReference type="InterPro" id="IPR050613">
    <property type="entry name" value="Sec_Metabolite_Reg"/>
</dbReference>
<dbReference type="STRING" id="1209926.A0A1G4BHQ8"/>
<feature type="region of interest" description="Disordered" evidence="4">
    <location>
        <begin position="133"/>
        <end position="176"/>
    </location>
</feature>
<dbReference type="InterPro" id="IPR001138">
    <property type="entry name" value="Zn2Cys6_DnaBD"/>
</dbReference>
<dbReference type="SUPFAM" id="SSF57701">
    <property type="entry name" value="Zn2/Cys6 DNA-binding domain"/>
    <property type="match status" value="1"/>
</dbReference>
<name>A0A1G4BHQ8_9PEZI</name>
<dbReference type="GO" id="GO:0000981">
    <property type="term" value="F:DNA-binding transcription factor activity, RNA polymerase II-specific"/>
    <property type="evidence" value="ECO:0007669"/>
    <property type="project" value="InterPro"/>
</dbReference>
<dbReference type="InterPro" id="IPR036864">
    <property type="entry name" value="Zn2-C6_fun-type_DNA-bd_sf"/>
</dbReference>
<dbReference type="CDD" id="cd00067">
    <property type="entry name" value="GAL4"/>
    <property type="match status" value="1"/>
</dbReference>
<comment type="subcellular location">
    <subcellularLocation>
        <location evidence="1">Nucleus</location>
    </subcellularLocation>
</comment>
<dbReference type="GO" id="GO:0005634">
    <property type="term" value="C:nucleus"/>
    <property type="evidence" value="ECO:0007669"/>
    <property type="project" value="UniProtKB-SubCell"/>
</dbReference>
<feature type="compositionally biased region" description="Polar residues" evidence="4">
    <location>
        <begin position="143"/>
        <end position="172"/>
    </location>
</feature>
<dbReference type="GO" id="GO:0003677">
    <property type="term" value="F:DNA binding"/>
    <property type="evidence" value="ECO:0007669"/>
    <property type="project" value="InterPro"/>
</dbReference>
<dbReference type="OrthoDB" id="424974at2759"/>
<accession>A0A1G4BHQ8</accession>
<dbReference type="Proteomes" id="UP000176998">
    <property type="component" value="Unassembled WGS sequence"/>
</dbReference>
<dbReference type="Pfam" id="PF00172">
    <property type="entry name" value="Zn_clus"/>
    <property type="match status" value="1"/>
</dbReference>
<feature type="region of interest" description="Disordered" evidence="4">
    <location>
        <begin position="659"/>
        <end position="692"/>
    </location>
</feature>
<evidence type="ECO:0000259" key="5">
    <source>
        <dbReference type="PROSITE" id="PS50048"/>
    </source>
</evidence>
<dbReference type="InterPro" id="IPR007219">
    <property type="entry name" value="XnlR_reg_dom"/>
</dbReference>
<comment type="caution">
    <text evidence="6">The sequence shown here is derived from an EMBL/GenBank/DDBJ whole genome shotgun (WGS) entry which is preliminary data.</text>
</comment>
<evidence type="ECO:0000313" key="7">
    <source>
        <dbReference type="Proteomes" id="UP000176998"/>
    </source>
</evidence>
<sequence length="739" mass="81227">MGPDSTSTSSPTQTADTPQPGHSRSPTAAMDETATSGSSSMTRLGIGSSGGLGGGGNGVRKIERSCNLCHRRKIRCDKKQPCASCARGGFQCHYPQAGQPIRRARKTTIADVASRISDLEKTLVAGAAGQQHQQQLPAFRGSPSVTTPMTSSGLGLDSIHSTTSVSRSTTAPASGPFEKSVGDEILIRKGSSSQYFDDVLISRVIEEEHDIQSVLTTPRSEPAAAAELSPFNPMGILSAPDLKLDLAELIPPKFGAIELWRNYIDNIEICNKVLHRPTAEVLIYTAIDDPRNASLEALAVMFAIFFVSTVVLEPNSVQSLTGEDKVTTLYRFKTGLEQAFAKADFLEHPSVKMLEALSLYLAALRIHNPGRGLWTLNGLAIRAAQSIGLHRDGTKLGLSPFESEIRRRIWWNLITRDGRAAEDYGFSNISSFNMRIGVSFPSNLDDGDLYPEMKELPHSRTGWTTSTLALINIQITRAWHRLAAMVSSWAENPTPESVRAEIVQELHDYAERFLRHCNPVIPQQRQTLLVARFIIRKVDMVSRQQWLNLEHPEARDSFATEENLIQALGILEDGLSLASDELLRQYRWSMRAYPQYHMLLYVLWHLCVKPEGPSIDRAWKVMDESFILLKSVNVSLGPGAKMTVIETLRAKAMAIRQGLGQQSGSNTGGNASGSAEKESYPTPGATDDRSEAEGVYGGLDSIAATDGMDWAEMMQDFPDWSTLMNEFQVDGLDFPNYLN</sequence>
<evidence type="ECO:0000256" key="1">
    <source>
        <dbReference type="ARBA" id="ARBA00004123"/>
    </source>
</evidence>
<proteinExistence type="predicted"/>
<dbReference type="RefSeq" id="XP_022478008.1">
    <property type="nucleotide sequence ID" value="XM_022615343.1"/>
</dbReference>
<keyword evidence="3" id="KW-0539">Nucleus</keyword>
<dbReference type="AlphaFoldDB" id="A0A1G4BHQ8"/>
<keyword evidence="2" id="KW-0479">Metal-binding</keyword>
<evidence type="ECO:0000313" key="6">
    <source>
        <dbReference type="EMBL" id="OHF00866.1"/>
    </source>
</evidence>